<evidence type="ECO:0000313" key="8">
    <source>
        <dbReference type="EMBL" id="KAL2510494.1"/>
    </source>
</evidence>
<feature type="compositionally biased region" description="Basic residues" evidence="5">
    <location>
        <begin position="537"/>
        <end position="549"/>
    </location>
</feature>
<dbReference type="AlphaFoldDB" id="A0ABD1TCP0"/>
<evidence type="ECO:0000256" key="5">
    <source>
        <dbReference type="SAM" id="MobiDB-lite"/>
    </source>
</evidence>
<feature type="region of interest" description="Disordered" evidence="5">
    <location>
        <begin position="959"/>
        <end position="980"/>
    </location>
</feature>
<dbReference type="InterPro" id="IPR011011">
    <property type="entry name" value="Znf_FYVE_PHD"/>
</dbReference>
<keyword evidence="3" id="KW-0862">Zinc</keyword>
<feature type="compositionally biased region" description="Polar residues" evidence="5">
    <location>
        <begin position="169"/>
        <end position="178"/>
    </location>
</feature>
<sequence length="980" mass="108507">MMEAEAKDSDEETEDMATMKGVERRVASAQNTRMEMKSPYQFSVKQEILRNSLNLSASKSLKNIGNGNEVLSTLGKETNLDQLSFLKETHNKHLEILGSCSARSPGKMSSDVPLGTRFIEKVENDLVSSSKSGKRSPNTDVSKLSEKSHSRKTPGRPSLPLCSERIESNAGNTSTSNADELRVTGGFNISYLEKHRNGADFDRVKTPSKRSALHLDREQTATWPEKRKMTVSDASESLVGNSRALAVPISPVHYLGEEADLDPVEAVNISRTVISGARQECSEEPLQHSCKGLEMRGLSFNLDAKDLCSSRTKSSKDEVEMQQSNLQNIKPSSSGANVSAVEKIHGQVDLNLPKVPGHTVPRSKSFGRKMLTKKTLGSISSISKGNTTKPKGSISPHKVVLPNDSARYSIGAVAKEGYEKVASTEKVQMACTDKDGLVDDETEAPEDIEEHEFDVSRNKQKSTGVEAPHSENMCANKRVDVNDTAKRADGNVKNVKRKDAKSRQNENGNEVNKAVCSKKTGLRESRPVVDARDRKVTKGKKHSVTKTKTKAFLMTEKLENPREDAEKDGSNTKQDEEKTEADEKEAISLGDKSKARPSKKLKRSIIVEKENEPITVGDQNVSTDEKAAGKLALESSKKPLKSGMNIAESDSVKGVQIGKVNSEPACFILSGHKLQRKEFQQVIRHLKGRVCRDSHQWSYQATHFIVPDPIRRTEKFFAAAASGSWILKTDYLIASNEAGGFLAEEPYEWYKKCLSEDGAINLEAPRKWRLLRERTGHGAFYGMRIIIYGECIAPPLDTLKRVVKAGDGTILATSPPYTRFLQSRVDFAIVSPGMPRVDMWVQEFLRHKIPCVVADYLVEYVTKPGYSLERHVQYNTHAWAEKSLRDLENCAEEVVEDVRTPEDDDLACTVCGSRDRGDEMLICGDDTGSAGCGIGTHIDCCDPPLEDVPEEDWFCPTCSKKRESRSIRKSPRKRASKSKK</sequence>
<feature type="region of interest" description="Disordered" evidence="5">
    <location>
        <begin position="481"/>
        <end position="601"/>
    </location>
</feature>
<organism evidence="8 9">
    <name type="scientific">Abeliophyllum distichum</name>
    <dbReference type="NCBI Taxonomy" id="126358"/>
    <lineage>
        <taxon>Eukaryota</taxon>
        <taxon>Viridiplantae</taxon>
        <taxon>Streptophyta</taxon>
        <taxon>Embryophyta</taxon>
        <taxon>Tracheophyta</taxon>
        <taxon>Spermatophyta</taxon>
        <taxon>Magnoliopsida</taxon>
        <taxon>eudicotyledons</taxon>
        <taxon>Gunneridae</taxon>
        <taxon>Pentapetalae</taxon>
        <taxon>asterids</taxon>
        <taxon>lamiids</taxon>
        <taxon>Lamiales</taxon>
        <taxon>Oleaceae</taxon>
        <taxon>Forsythieae</taxon>
        <taxon>Abeliophyllum</taxon>
    </lineage>
</organism>
<feature type="domain" description="BRCT" evidence="7">
    <location>
        <begin position="667"/>
        <end position="749"/>
    </location>
</feature>
<dbReference type="Pfam" id="PF00628">
    <property type="entry name" value="PHD"/>
    <property type="match status" value="1"/>
</dbReference>
<dbReference type="InterPro" id="IPR001357">
    <property type="entry name" value="BRCT_dom"/>
</dbReference>
<dbReference type="InterPro" id="IPR001965">
    <property type="entry name" value="Znf_PHD"/>
</dbReference>
<keyword evidence="2 4" id="KW-0863">Zinc-finger</keyword>
<feature type="compositionally biased region" description="Basic and acidic residues" evidence="5">
    <location>
        <begin position="521"/>
        <end position="536"/>
    </location>
</feature>
<dbReference type="CDD" id="cd17738">
    <property type="entry name" value="BRCT_TopBP1_rpt7"/>
    <property type="match status" value="1"/>
</dbReference>
<dbReference type="GO" id="GO:0008270">
    <property type="term" value="F:zinc ion binding"/>
    <property type="evidence" value="ECO:0007669"/>
    <property type="project" value="UniProtKB-KW"/>
</dbReference>
<dbReference type="Gene3D" id="3.30.40.10">
    <property type="entry name" value="Zinc/RING finger domain, C3HC4 (zinc finger)"/>
    <property type="match status" value="1"/>
</dbReference>
<accession>A0ABD1TCP0</accession>
<keyword evidence="1" id="KW-0479">Metal-binding</keyword>
<dbReference type="PROSITE" id="PS50172">
    <property type="entry name" value="BRCT"/>
    <property type="match status" value="1"/>
</dbReference>
<dbReference type="InterPro" id="IPR036420">
    <property type="entry name" value="BRCT_dom_sf"/>
</dbReference>
<name>A0ABD1TCP0_9LAMI</name>
<dbReference type="EMBL" id="JBFOLK010000005">
    <property type="protein sequence ID" value="KAL2510494.1"/>
    <property type="molecule type" value="Genomic_DNA"/>
</dbReference>
<gene>
    <name evidence="8" type="ORF">Adt_16094</name>
</gene>
<feature type="compositionally biased region" description="Polar residues" evidence="5">
    <location>
        <begin position="126"/>
        <end position="142"/>
    </location>
</feature>
<proteinExistence type="predicted"/>
<evidence type="ECO:0000259" key="6">
    <source>
        <dbReference type="PROSITE" id="PS50016"/>
    </source>
</evidence>
<comment type="caution">
    <text evidence="8">The sequence shown here is derived from an EMBL/GenBank/DDBJ whole genome shotgun (WGS) entry which is preliminary data.</text>
</comment>
<keyword evidence="9" id="KW-1185">Reference proteome</keyword>
<evidence type="ECO:0000256" key="4">
    <source>
        <dbReference type="PROSITE-ProRule" id="PRU00146"/>
    </source>
</evidence>
<protein>
    <submittedName>
        <fullName evidence="8">BRCT domain-containing protein</fullName>
    </submittedName>
</protein>
<dbReference type="PANTHER" id="PTHR47181">
    <property type="entry name" value="BRCA1 C TERMINUS DOMAIN CONTAINING PROTEIN, EXPRESSED"/>
    <property type="match status" value="1"/>
</dbReference>
<dbReference type="InterPro" id="IPR013083">
    <property type="entry name" value="Znf_RING/FYVE/PHD"/>
</dbReference>
<feature type="compositionally biased region" description="Basic residues" evidence="5">
    <location>
        <begin position="967"/>
        <end position="980"/>
    </location>
</feature>
<evidence type="ECO:0000313" key="9">
    <source>
        <dbReference type="Proteomes" id="UP001604336"/>
    </source>
</evidence>
<feature type="region of interest" description="Disordered" evidence="5">
    <location>
        <begin position="1"/>
        <end position="41"/>
    </location>
</feature>
<dbReference type="InterPro" id="IPR019787">
    <property type="entry name" value="Znf_PHD-finger"/>
</dbReference>
<feature type="domain" description="PHD-type" evidence="6">
    <location>
        <begin position="905"/>
        <end position="961"/>
    </location>
</feature>
<dbReference type="Gene3D" id="3.40.50.10190">
    <property type="entry name" value="BRCT domain"/>
    <property type="match status" value="2"/>
</dbReference>
<feature type="compositionally biased region" description="Basic and acidic residues" evidence="5">
    <location>
        <begin position="481"/>
        <end position="490"/>
    </location>
</feature>
<evidence type="ECO:0000259" key="7">
    <source>
        <dbReference type="PROSITE" id="PS50172"/>
    </source>
</evidence>
<dbReference type="SMART" id="SM00292">
    <property type="entry name" value="BRCT"/>
    <property type="match status" value="2"/>
</dbReference>
<dbReference type="SUPFAM" id="SSF57903">
    <property type="entry name" value="FYVE/PHD zinc finger"/>
    <property type="match status" value="1"/>
</dbReference>
<dbReference type="PROSITE" id="PS50016">
    <property type="entry name" value="ZF_PHD_2"/>
    <property type="match status" value="1"/>
</dbReference>
<dbReference type="PANTHER" id="PTHR47181:SF2">
    <property type="entry name" value="BRCA1 C TERMINUS DOMAIN CONTAINING PROTEIN, EXPRESSED"/>
    <property type="match status" value="1"/>
</dbReference>
<feature type="compositionally biased region" description="Basic and acidic residues" evidence="5">
    <location>
        <begin position="556"/>
        <end position="576"/>
    </location>
</feature>
<dbReference type="Pfam" id="PF00533">
    <property type="entry name" value="BRCT"/>
    <property type="match status" value="1"/>
</dbReference>
<dbReference type="SUPFAM" id="SSF52113">
    <property type="entry name" value="BRCT domain"/>
    <property type="match status" value="1"/>
</dbReference>
<dbReference type="InterPro" id="IPR044254">
    <property type="entry name" value="At4g02110-like"/>
</dbReference>
<feature type="region of interest" description="Disordered" evidence="5">
    <location>
        <begin position="125"/>
        <end position="179"/>
    </location>
</feature>
<evidence type="ECO:0000256" key="1">
    <source>
        <dbReference type="ARBA" id="ARBA00022723"/>
    </source>
</evidence>
<dbReference type="Proteomes" id="UP001604336">
    <property type="component" value="Unassembled WGS sequence"/>
</dbReference>
<reference evidence="9" key="1">
    <citation type="submission" date="2024-07" db="EMBL/GenBank/DDBJ databases">
        <title>Two chromosome-level genome assemblies of Korean endemic species Abeliophyllum distichum and Forsythia ovata (Oleaceae).</title>
        <authorList>
            <person name="Jang H."/>
        </authorList>
    </citation>
    <scope>NUCLEOTIDE SEQUENCE [LARGE SCALE GENOMIC DNA]</scope>
</reference>
<evidence type="ECO:0000256" key="3">
    <source>
        <dbReference type="ARBA" id="ARBA00022833"/>
    </source>
</evidence>
<feature type="region of interest" description="Disordered" evidence="5">
    <location>
        <begin position="448"/>
        <end position="469"/>
    </location>
</feature>
<dbReference type="SMART" id="SM00249">
    <property type="entry name" value="PHD"/>
    <property type="match status" value="1"/>
</dbReference>
<evidence type="ECO:0000256" key="2">
    <source>
        <dbReference type="ARBA" id="ARBA00022771"/>
    </source>
</evidence>